<evidence type="ECO:0000313" key="2">
    <source>
        <dbReference type="EnsemblMetazoa" id="XP_050517567.1"/>
    </source>
</evidence>
<accession>A0ABM5L553</accession>
<dbReference type="InterPro" id="IPR005135">
    <property type="entry name" value="Endo/exonuclease/phosphatase"/>
</dbReference>
<evidence type="ECO:0000313" key="3">
    <source>
        <dbReference type="Proteomes" id="UP001652700"/>
    </source>
</evidence>
<dbReference type="Pfam" id="PF14529">
    <property type="entry name" value="Exo_endo_phos_2"/>
    <property type="match status" value="1"/>
</dbReference>
<protein>
    <recommendedName>
        <fullName evidence="1">Endonuclease/exonuclease/phosphatase domain-containing protein</fullName>
    </recommendedName>
</protein>
<organism evidence="2 3">
    <name type="scientific">Diabrotica virgifera virgifera</name>
    <name type="common">western corn rootworm</name>
    <dbReference type="NCBI Taxonomy" id="50390"/>
    <lineage>
        <taxon>Eukaryota</taxon>
        <taxon>Metazoa</taxon>
        <taxon>Ecdysozoa</taxon>
        <taxon>Arthropoda</taxon>
        <taxon>Hexapoda</taxon>
        <taxon>Insecta</taxon>
        <taxon>Pterygota</taxon>
        <taxon>Neoptera</taxon>
        <taxon>Endopterygota</taxon>
        <taxon>Coleoptera</taxon>
        <taxon>Polyphaga</taxon>
        <taxon>Cucujiformia</taxon>
        <taxon>Chrysomeloidea</taxon>
        <taxon>Chrysomelidae</taxon>
        <taxon>Galerucinae</taxon>
        <taxon>Diabroticina</taxon>
        <taxon>Diabroticites</taxon>
        <taxon>Diabrotica</taxon>
    </lineage>
</organism>
<dbReference type="PANTHER" id="PTHR33395:SF22">
    <property type="entry name" value="REVERSE TRANSCRIPTASE DOMAIN-CONTAINING PROTEIN"/>
    <property type="match status" value="1"/>
</dbReference>
<dbReference type="PANTHER" id="PTHR33395">
    <property type="entry name" value="TRANSCRIPTASE, PUTATIVE-RELATED-RELATED"/>
    <property type="match status" value="1"/>
</dbReference>
<dbReference type="GeneID" id="126892147"/>
<dbReference type="RefSeq" id="XP_050517567.1">
    <property type="nucleotide sequence ID" value="XM_050661610.1"/>
</dbReference>
<feature type="domain" description="Endonuclease/exonuclease/phosphatase" evidence="1">
    <location>
        <begin position="10"/>
        <end position="98"/>
    </location>
</feature>
<sequence>MFTKLEELSSLDNLIITGDFNFPEITWPITSLSDTENSHNLFKSFVVNSNLIQLITEPTRFRTNNQPSTLDLVLINDEQLISSLEISSPIGKSDHAVITAHIQFNQILPRKNNIVTYTTTDFSEVDAEFSQINWNLFFADLNDPSSMWTAFLDTVHNIISKNTTIRKTYKNNLKPWINQTAYEHHQAGKGQRLIVAHIGSDTGFLENSALVFISKKTVDYHEDMDAVCFEGWFENVLQHLEPNSEVVLDNASYHSRLVERIPTMSDRKAVLQHCLRGKSIPYGEDMVKMELMSIIRQHRGAYSQYTVDIMARLHDITTYDYRLIIVNLTQYN</sequence>
<dbReference type="InterPro" id="IPR036691">
    <property type="entry name" value="Endo/exonu/phosph_ase_sf"/>
</dbReference>
<dbReference type="Gene3D" id="3.60.10.10">
    <property type="entry name" value="Endonuclease/exonuclease/phosphatase"/>
    <property type="match status" value="1"/>
</dbReference>
<reference evidence="2" key="1">
    <citation type="submission" date="2025-05" db="UniProtKB">
        <authorList>
            <consortium name="EnsemblMetazoa"/>
        </authorList>
    </citation>
    <scope>IDENTIFICATION</scope>
</reference>
<dbReference type="SUPFAM" id="SSF56219">
    <property type="entry name" value="DNase I-like"/>
    <property type="match status" value="1"/>
</dbReference>
<keyword evidence="3" id="KW-1185">Reference proteome</keyword>
<dbReference type="Proteomes" id="UP001652700">
    <property type="component" value="Unplaced"/>
</dbReference>
<proteinExistence type="predicted"/>
<evidence type="ECO:0000259" key="1">
    <source>
        <dbReference type="Pfam" id="PF14529"/>
    </source>
</evidence>
<name>A0ABM5L553_DIAVI</name>
<dbReference type="EnsemblMetazoa" id="XM_050661610.1">
    <property type="protein sequence ID" value="XP_050517567.1"/>
    <property type="gene ID" value="LOC126892147"/>
</dbReference>